<dbReference type="AlphaFoldDB" id="A0A426YZJ4"/>
<evidence type="ECO:0000313" key="1">
    <source>
        <dbReference type="EMBL" id="RRT57167.1"/>
    </source>
</evidence>
<evidence type="ECO:0008006" key="3">
    <source>
        <dbReference type="Google" id="ProtNLM"/>
    </source>
</evidence>
<dbReference type="EMBL" id="AMZH03009291">
    <property type="protein sequence ID" value="RRT57167.1"/>
    <property type="molecule type" value="Genomic_DNA"/>
</dbReference>
<gene>
    <name evidence="1" type="ORF">B296_00036047</name>
</gene>
<reference evidence="1 2" key="1">
    <citation type="journal article" date="2014" name="Agronomy (Basel)">
        <title>A Draft Genome Sequence for Ensete ventricosum, the Drought-Tolerant Tree Against Hunger.</title>
        <authorList>
            <person name="Harrison J."/>
            <person name="Moore K.A."/>
            <person name="Paszkiewicz K."/>
            <person name="Jones T."/>
            <person name="Grant M."/>
            <person name="Ambacheew D."/>
            <person name="Muzemil S."/>
            <person name="Studholme D.J."/>
        </authorList>
    </citation>
    <scope>NUCLEOTIDE SEQUENCE [LARGE SCALE GENOMIC DNA]</scope>
</reference>
<dbReference type="Proteomes" id="UP000287651">
    <property type="component" value="Unassembled WGS sequence"/>
</dbReference>
<comment type="caution">
    <text evidence="1">The sequence shown here is derived from an EMBL/GenBank/DDBJ whole genome shotgun (WGS) entry which is preliminary data.</text>
</comment>
<protein>
    <recommendedName>
        <fullName evidence="3">Tr-type G domain-containing protein</fullName>
    </recommendedName>
</protein>
<sequence>MGKKKVDINIVVIGHVDSGNLRQLDISYTNLVRVASPLILLCGNLRPQSTIAQSLMLLAVAISSRT</sequence>
<accession>A0A426YZJ4</accession>
<evidence type="ECO:0000313" key="2">
    <source>
        <dbReference type="Proteomes" id="UP000287651"/>
    </source>
</evidence>
<name>A0A426YZJ4_ENSVE</name>
<proteinExistence type="predicted"/>
<organism evidence="1 2">
    <name type="scientific">Ensete ventricosum</name>
    <name type="common">Abyssinian banana</name>
    <name type="synonym">Musa ensete</name>
    <dbReference type="NCBI Taxonomy" id="4639"/>
    <lineage>
        <taxon>Eukaryota</taxon>
        <taxon>Viridiplantae</taxon>
        <taxon>Streptophyta</taxon>
        <taxon>Embryophyta</taxon>
        <taxon>Tracheophyta</taxon>
        <taxon>Spermatophyta</taxon>
        <taxon>Magnoliopsida</taxon>
        <taxon>Liliopsida</taxon>
        <taxon>Zingiberales</taxon>
        <taxon>Musaceae</taxon>
        <taxon>Ensete</taxon>
    </lineage>
</organism>